<evidence type="ECO:0000313" key="3">
    <source>
        <dbReference type="Proteomes" id="UP000006786"/>
    </source>
</evidence>
<keyword evidence="3" id="KW-1185">Reference proteome</keyword>
<sequence length="94" mass="9858">MAHSAQDAVIPSDKTRRRRRITPAQMVGIVAVTLFISTEVAAVSAAAVWGISGLLGLKRGGEITLSVAFGLPTLFAVVRTAQLAVEAETDPENN</sequence>
<proteinExistence type="predicted"/>
<dbReference type="OrthoDB" id="8030964at2"/>
<accession>K2LRF5</accession>
<evidence type="ECO:0000256" key="1">
    <source>
        <dbReference type="SAM" id="Phobius"/>
    </source>
</evidence>
<dbReference type="Proteomes" id="UP000006786">
    <property type="component" value="Unassembled WGS sequence"/>
</dbReference>
<dbReference type="STRING" id="391937.NA2_03757"/>
<feature type="transmembrane region" description="Helical" evidence="1">
    <location>
        <begin position="26"/>
        <end position="51"/>
    </location>
</feature>
<dbReference type="PATRIC" id="fig|391937.3.peg.779"/>
<keyword evidence="1" id="KW-0472">Membrane</keyword>
<keyword evidence="1" id="KW-1133">Transmembrane helix</keyword>
<evidence type="ECO:0000313" key="2">
    <source>
        <dbReference type="EMBL" id="EKF20339.1"/>
    </source>
</evidence>
<name>K2LRF5_9HYPH</name>
<dbReference type="EMBL" id="AMRM01000003">
    <property type="protein sequence ID" value="EKF20339.1"/>
    <property type="molecule type" value="Genomic_DNA"/>
</dbReference>
<dbReference type="RefSeq" id="WP_008594368.1">
    <property type="nucleotide sequence ID" value="NZ_AMRM01000003.1"/>
</dbReference>
<reference evidence="2 3" key="1">
    <citation type="journal article" date="2012" name="J. Bacteriol.">
        <title>Genome Sequence of Nitratireductor pacificus Type Strain pht-3B.</title>
        <authorList>
            <person name="Lai Q."/>
            <person name="Li G."/>
            <person name="Shao Z."/>
        </authorList>
    </citation>
    <scope>NUCLEOTIDE SEQUENCE [LARGE SCALE GENOMIC DNA]</scope>
    <source>
        <strain evidence="3">pht-3B</strain>
    </source>
</reference>
<organism evidence="2 3">
    <name type="scientific">Nitratireductor pacificus pht-3B</name>
    <dbReference type="NCBI Taxonomy" id="391937"/>
    <lineage>
        <taxon>Bacteria</taxon>
        <taxon>Pseudomonadati</taxon>
        <taxon>Pseudomonadota</taxon>
        <taxon>Alphaproteobacteria</taxon>
        <taxon>Hyphomicrobiales</taxon>
        <taxon>Phyllobacteriaceae</taxon>
        <taxon>Nitratireductor</taxon>
    </lineage>
</organism>
<gene>
    <name evidence="2" type="ORF">NA2_03757</name>
</gene>
<dbReference type="AlphaFoldDB" id="K2LRF5"/>
<comment type="caution">
    <text evidence="2">The sequence shown here is derived from an EMBL/GenBank/DDBJ whole genome shotgun (WGS) entry which is preliminary data.</text>
</comment>
<keyword evidence="1" id="KW-0812">Transmembrane</keyword>
<protein>
    <submittedName>
        <fullName evidence="2">Uncharacterized protein</fullName>
    </submittedName>
</protein>